<keyword evidence="3 7" id="KW-0539">Nucleus</keyword>
<evidence type="ECO:0000256" key="7">
    <source>
        <dbReference type="PROSITE-ProRule" id="PRU00108"/>
    </source>
</evidence>
<evidence type="ECO:0000259" key="9">
    <source>
        <dbReference type="PROSITE" id="PS50071"/>
    </source>
</evidence>
<dbReference type="GO" id="GO:0007173">
    <property type="term" value="P:epidermal growth factor receptor signaling pathway"/>
    <property type="evidence" value="ECO:0007669"/>
    <property type="project" value="Ensembl"/>
</dbReference>
<dbReference type="InterPro" id="IPR009057">
    <property type="entry name" value="Homeodomain-like_sf"/>
</dbReference>
<dbReference type="GO" id="GO:0005634">
    <property type="term" value="C:nucleus"/>
    <property type="evidence" value="ECO:0007669"/>
    <property type="project" value="UniProtKB-SubCell"/>
</dbReference>
<dbReference type="PANTHER" id="PTHR24331:SF4">
    <property type="entry name" value="HOMEOBOX PROTEIN DBX2"/>
    <property type="match status" value="1"/>
</dbReference>
<dbReference type="GO" id="GO:0000981">
    <property type="term" value="F:DNA-binding transcription factor activity, RNA polymerase II-specific"/>
    <property type="evidence" value="ECO:0007669"/>
    <property type="project" value="InterPro"/>
</dbReference>
<dbReference type="Proteomes" id="UP000001646">
    <property type="component" value="Chromosome 5"/>
</dbReference>
<evidence type="ECO:0000256" key="5">
    <source>
        <dbReference type="ARBA" id="ARBA00072002"/>
    </source>
</evidence>
<feature type="domain" description="Homeobox" evidence="9">
    <location>
        <begin position="123"/>
        <end position="183"/>
    </location>
</feature>
<sequence length="273" mass="31533">MVHLVTFLDIDEIKVMFLFGQWKRQSPFQKLISLGTLEQNITWFEVILIVALNICVFNRKCCKCQPQSTDSTLFAALPKHFFLRAPLVYSPCCGGSCQHPASPTVFPRQESVLPLLTQDSRSRRGILRRAVFSEEQRKALEKMFQKQKYISKSDRKKLALGLGLKESQVKIWFQNRRMKWRNSKEKEVLSNRCLPEDGLQEAYLSKSSFNFTSSPCPAWEMSEQQPSSKWQNLPEYSERLNSSSNSLRLPTRTSTLYLHQQQATEGKAVALME</sequence>
<reference evidence="10 11" key="1">
    <citation type="submission" date="2009-12" db="EMBL/GenBank/DDBJ databases">
        <title>The Genome Sequence of Anolis carolinensis (Green Anole Lizard).</title>
        <authorList>
            <consortium name="The Genome Sequencing Platform"/>
            <person name="Di Palma F."/>
            <person name="Alfoldi J."/>
            <person name="Heiman D."/>
            <person name="Young S."/>
            <person name="Grabherr M."/>
            <person name="Johnson J."/>
            <person name="Lander E.S."/>
            <person name="Lindblad-Toh K."/>
        </authorList>
    </citation>
    <scope>NUCLEOTIDE SEQUENCE [LARGE SCALE GENOMIC DNA]</scope>
    <source>
        <strain evidence="10 11">JBL SC #1</strain>
    </source>
</reference>
<dbReference type="InterPro" id="IPR020479">
    <property type="entry name" value="HD_metazoa"/>
</dbReference>
<evidence type="ECO:0000256" key="8">
    <source>
        <dbReference type="RuleBase" id="RU000682"/>
    </source>
</evidence>
<comment type="subcellular location">
    <subcellularLocation>
        <location evidence="7 8">Nucleus</location>
    </subcellularLocation>
</comment>
<protein>
    <recommendedName>
        <fullName evidence="5">Homeobox protein DBX2</fullName>
    </recommendedName>
    <alternativeName>
        <fullName evidence="6">Developing brain homeobox protein 2</fullName>
    </alternativeName>
</protein>
<dbReference type="InterPro" id="IPR001356">
    <property type="entry name" value="HD"/>
</dbReference>
<evidence type="ECO:0000313" key="10">
    <source>
        <dbReference type="Ensembl" id="ENSACAP00000036263.1"/>
    </source>
</evidence>
<evidence type="ECO:0000256" key="4">
    <source>
        <dbReference type="ARBA" id="ARBA00038504"/>
    </source>
</evidence>
<dbReference type="CDD" id="cd00086">
    <property type="entry name" value="homeodomain"/>
    <property type="match status" value="1"/>
</dbReference>
<dbReference type="GO" id="GO:0003677">
    <property type="term" value="F:DNA binding"/>
    <property type="evidence" value="ECO:0007669"/>
    <property type="project" value="UniProtKB-UniRule"/>
</dbReference>
<dbReference type="InterPro" id="IPR000047">
    <property type="entry name" value="HTH_motif"/>
</dbReference>
<keyword evidence="11" id="KW-1185">Reference proteome</keyword>
<evidence type="ECO:0000256" key="6">
    <source>
        <dbReference type="ARBA" id="ARBA00082385"/>
    </source>
</evidence>
<dbReference type="AlphaFoldDB" id="A0A803TM23"/>
<keyword evidence="2 7" id="KW-0371">Homeobox</keyword>
<dbReference type="InParanoid" id="A0A803TM23"/>
<dbReference type="GO" id="GO:0000086">
    <property type="term" value="P:G2/M transition of mitotic cell cycle"/>
    <property type="evidence" value="ECO:0007669"/>
    <property type="project" value="Ensembl"/>
</dbReference>
<dbReference type="FunFam" id="1.10.10.60:FF:000187">
    <property type="entry name" value="homeobox protein DBX2"/>
    <property type="match status" value="1"/>
</dbReference>
<dbReference type="PROSITE" id="PS00027">
    <property type="entry name" value="HOMEOBOX_1"/>
    <property type="match status" value="1"/>
</dbReference>
<dbReference type="GO" id="GO:0006357">
    <property type="term" value="P:regulation of transcription by RNA polymerase II"/>
    <property type="evidence" value="ECO:0000318"/>
    <property type="project" value="GO_Central"/>
</dbReference>
<dbReference type="Pfam" id="PF00046">
    <property type="entry name" value="Homeodomain"/>
    <property type="match status" value="1"/>
</dbReference>
<organism evidence="10 11">
    <name type="scientific">Anolis carolinensis</name>
    <name type="common">Green anole</name>
    <name type="synonym">American chameleon</name>
    <dbReference type="NCBI Taxonomy" id="28377"/>
    <lineage>
        <taxon>Eukaryota</taxon>
        <taxon>Metazoa</taxon>
        <taxon>Chordata</taxon>
        <taxon>Craniata</taxon>
        <taxon>Vertebrata</taxon>
        <taxon>Euteleostomi</taxon>
        <taxon>Lepidosauria</taxon>
        <taxon>Squamata</taxon>
        <taxon>Bifurcata</taxon>
        <taxon>Unidentata</taxon>
        <taxon>Episquamata</taxon>
        <taxon>Toxicofera</taxon>
        <taxon>Iguania</taxon>
        <taxon>Dactyloidae</taxon>
        <taxon>Anolis</taxon>
    </lineage>
</organism>
<name>A0A803TM23_ANOCA</name>
<reference evidence="10" key="2">
    <citation type="submission" date="2025-08" db="UniProtKB">
        <authorList>
            <consortium name="Ensembl"/>
        </authorList>
    </citation>
    <scope>IDENTIFICATION</scope>
</reference>
<accession>A0A803TM23</accession>
<comment type="similarity">
    <text evidence="4">Belongs to the H2.0 homeobox family.</text>
</comment>
<dbReference type="PRINTS" id="PR00024">
    <property type="entry name" value="HOMEOBOX"/>
</dbReference>
<dbReference type="InterPro" id="IPR051662">
    <property type="entry name" value="H2.0_Homeobox_NeuralPatt"/>
</dbReference>
<dbReference type="SUPFAM" id="SSF46689">
    <property type="entry name" value="Homeodomain-like"/>
    <property type="match status" value="1"/>
</dbReference>
<dbReference type="InterPro" id="IPR017970">
    <property type="entry name" value="Homeobox_CS"/>
</dbReference>
<evidence type="ECO:0000256" key="2">
    <source>
        <dbReference type="ARBA" id="ARBA00023155"/>
    </source>
</evidence>
<feature type="DNA-binding region" description="Homeobox" evidence="7">
    <location>
        <begin position="125"/>
        <end position="184"/>
    </location>
</feature>
<gene>
    <name evidence="10" type="primary">DBX2</name>
</gene>
<dbReference type="GO" id="GO:0010467">
    <property type="term" value="P:gene expression"/>
    <property type="evidence" value="ECO:0007669"/>
    <property type="project" value="Ensembl"/>
</dbReference>
<evidence type="ECO:0000313" key="11">
    <source>
        <dbReference type="Proteomes" id="UP000001646"/>
    </source>
</evidence>
<dbReference type="PANTHER" id="PTHR24331">
    <property type="entry name" value="DBX"/>
    <property type="match status" value="1"/>
</dbReference>
<dbReference type="PROSITE" id="PS50071">
    <property type="entry name" value="HOMEOBOX_2"/>
    <property type="match status" value="1"/>
</dbReference>
<proteinExistence type="inferred from homology"/>
<reference evidence="10" key="3">
    <citation type="submission" date="2025-09" db="UniProtKB">
        <authorList>
            <consortium name="Ensembl"/>
        </authorList>
    </citation>
    <scope>IDENTIFICATION</scope>
</reference>
<dbReference type="GeneTree" id="ENSGT00950000183093"/>
<evidence type="ECO:0000256" key="3">
    <source>
        <dbReference type="ARBA" id="ARBA00023242"/>
    </source>
</evidence>
<dbReference type="Ensembl" id="ENSACAT00000046978.1">
    <property type="protein sequence ID" value="ENSACAP00000036263.1"/>
    <property type="gene ID" value="ENSACAG00000044656.1"/>
</dbReference>
<dbReference type="PRINTS" id="PR00031">
    <property type="entry name" value="HTHREPRESSR"/>
</dbReference>
<evidence type="ECO:0000256" key="1">
    <source>
        <dbReference type="ARBA" id="ARBA00023125"/>
    </source>
</evidence>
<dbReference type="SMART" id="SM00389">
    <property type="entry name" value="HOX"/>
    <property type="match status" value="1"/>
</dbReference>
<dbReference type="GO" id="GO:0061351">
    <property type="term" value="P:neural precursor cell proliferation"/>
    <property type="evidence" value="ECO:0007669"/>
    <property type="project" value="Ensembl"/>
</dbReference>
<keyword evidence="1 7" id="KW-0238">DNA-binding</keyword>
<dbReference type="Gene3D" id="1.10.10.60">
    <property type="entry name" value="Homeodomain-like"/>
    <property type="match status" value="1"/>
</dbReference>